<gene>
    <name evidence="1" type="ORF">BS47DRAFT_1265207</name>
</gene>
<dbReference type="AlphaFoldDB" id="A0A9P6DHB8"/>
<accession>A0A9P6DHB8</accession>
<organism evidence="1 2">
    <name type="scientific">Hydnum rufescens UP504</name>
    <dbReference type="NCBI Taxonomy" id="1448309"/>
    <lineage>
        <taxon>Eukaryota</taxon>
        <taxon>Fungi</taxon>
        <taxon>Dikarya</taxon>
        <taxon>Basidiomycota</taxon>
        <taxon>Agaricomycotina</taxon>
        <taxon>Agaricomycetes</taxon>
        <taxon>Cantharellales</taxon>
        <taxon>Hydnaceae</taxon>
        <taxon>Hydnum</taxon>
    </lineage>
</organism>
<dbReference type="Proteomes" id="UP000886523">
    <property type="component" value="Unassembled WGS sequence"/>
</dbReference>
<dbReference type="EMBL" id="MU129297">
    <property type="protein sequence ID" value="KAF9503827.1"/>
    <property type="molecule type" value="Genomic_DNA"/>
</dbReference>
<sequence length="74" mass="8304">RNKTSKAYGLVYEQGVAVNSTCVEALLKDESLTITRYAFSEKLGHLGFDIYHALTPDILHENLLGIWKALFTAF</sequence>
<keyword evidence="2" id="KW-1185">Reference proteome</keyword>
<proteinExistence type="predicted"/>
<name>A0A9P6DHB8_9AGAM</name>
<feature type="non-terminal residue" evidence="1">
    <location>
        <position position="1"/>
    </location>
</feature>
<reference evidence="1" key="1">
    <citation type="journal article" date="2020" name="Nat. Commun.">
        <title>Large-scale genome sequencing of mycorrhizal fungi provides insights into the early evolution of symbiotic traits.</title>
        <authorList>
            <person name="Miyauchi S."/>
            <person name="Kiss E."/>
            <person name="Kuo A."/>
            <person name="Drula E."/>
            <person name="Kohler A."/>
            <person name="Sanchez-Garcia M."/>
            <person name="Morin E."/>
            <person name="Andreopoulos B."/>
            <person name="Barry K.W."/>
            <person name="Bonito G."/>
            <person name="Buee M."/>
            <person name="Carver A."/>
            <person name="Chen C."/>
            <person name="Cichocki N."/>
            <person name="Clum A."/>
            <person name="Culley D."/>
            <person name="Crous P.W."/>
            <person name="Fauchery L."/>
            <person name="Girlanda M."/>
            <person name="Hayes R.D."/>
            <person name="Keri Z."/>
            <person name="LaButti K."/>
            <person name="Lipzen A."/>
            <person name="Lombard V."/>
            <person name="Magnuson J."/>
            <person name="Maillard F."/>
            <person name="Murat C."/>
            <person name="Nolan M."/>
            <person name="Ohm R.A."/>
            <person name="Pangilinan J."/>
            <person name="Pereira M.F."/>
            <person name="Perotto S."/>
            <person name="Peter M."/>
            <person name="Pfister S."/>
            <person name="Riley R."/>
            <person name="Sitrit Y."/>
            <person name="Stielow J.B."/>
            <person name="Szollosi G."/>
            <person name="Zifcakova L."/>
            <person name="Stursova M."/>
            <person name="Spatafora J.W."/>
            <person name="Tedersoo L."/>
            <person name="Vaario L.M."/>
            <person name="Yamada A."/>
            <person name="Yan M."/>
            <person name="Wang P."/>
            <person name="Xu J."/>
            <person name="Bruns T."/>
            <person name="Baldrian P."/>
            <person name="Vilgalys R."/>
            <person name="Dunand C."/>
            <person name="Henrissat B."/>
            <person name="Grigoriev I.V."/>
            <person name="Hibbett D."/>
            <person name="Nagy L.G."/>
            <person name="Martin F.M."/>
        </authorList>
    </citation>
    <scope>NUCLEOTIDE SEQUENCE</scope>
    <source>
        <strain evidence="1">UP504</strain>
    </source>
</reference>
<protein>
    <submittedName>
        <fullName evidence="1">Uncharacterized protein</fullName>
    </submittedName>
</protein>
<feature type="non-terminal residue" evidence="1">
    <location>
        <position position="74"/>
    </location>
</feature>
<evidence type="ECO:0000313" key="1">
    <source>
        <dbReference type="EMBL" id="KAF9503827.1"/>
    </source>
</evidence>
<comment type="caution">
    <text evidence="1">The sequence shown here is derived from an EMBL/GenBank/DDBJ whole genome shotgun (WGS) entry which is preliminary data.</text>
</comment>
<dbReference type="OrthoDB" id="3269417at2759"/>
<evidence type="ECO:0000313" key="2">
    <source>
        <dbReference type="Proteomes" id="UP000886523"/>
    </source>
</evidence>